<name>A0ABV9QRA0_9GAMM</name>
<dbReference type="RefSeq" id="WP_380018949.1">
    <property type="nucleotide sequence ID" value="NZ_JBHSHD010000003.1"/>
</dbReference>
<sequence length="117" mass="13159">MKDSSEFNLLGKDYLTEAEAAHYCCVSLSHFQQSTDTLAEAGVRARRNLGKKVFLRAELSRMIENAPTWFPVVVATGPRMFNGQTPNFESLVDPLGNLTNARLRPYVPRKKRTETPS</sequence>
<evidence type="ECO:0000313" key="2">
    <source>
        <dbReference type="Proteomes" id="UP001595886"/>
    </source>
</evidence>
<comment type="caution">
    <text evidence="1">The sequence shown here is derived from an EMBL/GenBank/DDBJ whole genome shotgun (WGS) entry which is preliminary data.</text>
</comment>
<proteinExistence type="predicted"/>
<dbReference type="EMBL" id="JBHSHD010000003">
    <property type="protein sequence ID" value="MFC4819200.1"/>
    <property type="molecule type" value="Genomic_DNA"/>
</dbReference>
<organism evidence="1 2">
    <name type="scientific">Dokdonella ginsengisoli</name>
    <dbReference type="NCBI Taxonomy" id="363846"/>
    <lineage>
        <taxon>Bacteria</taxon>
        <taxon>Pseudomonadati</taxon>
        <taxon>Pseudomonadota</taxon>
        <taxon>Gammaproteobacteria</taxon>
        <taxon>Lysobacterales</taxon>
        <taxon>Rhodanobacteraceae</taxon>
        <taxon>Dokdonella</taxon>
    </lineage>
</organism>
<evidence type="ECO:0000313" key="1">
    <source>
        <dbReference type="EMBL" id="MFC4819200.1"/>
    </source>
</evidence>
<accession>A0ABV9QRA0</accession>
<keyword evidence="2" id="KW-1185">Reference proteome</keyword>
<dbReference type="Proteomes" id="UP001595886">
    <property type="component" value="Unassembled WGS sequence"/>
</dbReference>
<reference evidence="2" key="1">
    <citation type="journal article" date="2019" name="Int. J. Syst. Evol. Microbiol.">
        <title>The Global Catalogue of Microorganisms (GCM) 10K type strain sequencing project: providing services to taxonomists for standard genome sequencing and annotation.</title>
        <authorList>
            <consortium name="The Broad Institute Genomics Platform"/>
            <consortium name="The Broad Institute Genome Sequencing Center for Infectious Disease"/>
            <person name="Wu L."/>
            <person name="Ma J."/>
        </authorList>
    </citation>
    <scope>NUCLEOTIDE SEQUENCE [LARGE SCALE GENOMIC DNA]</scope>
    <source>
        <strain evidence="2">CCUG 30340</strain>
    </source>
</reference>
<protein>
    <recommendedName>
        <fullName evidence="3">DNA-binding protein</fullName>
    </recommendedName>
</protein>
<evidence type="ECO:0008006" key="3">
    <source>
        <dbReference type="Google" id="ProtNLM"/>
    </source>
</evidence>
<gene>
    <name evidence="1" type="ORF">ACFO6Q_02630</name>
</gene>